<evidence type="ECO:0000256" key="1">
    <source>
        <dbReference type="ARBA" id="ARBA00003283"/>
    </source>
</evidence>
<dbReference type="EMBL" id="CP021422">
    <property type="protein sequence ID" value="ASB41022.1"/>
    <property type="molecule type" value="Genomic_DNA"/>
</dbReference>
<keyword evidence="4 6" id="KW-0238">DNA-binding</keyword>
<dbReference type="Proteomes" id="UP000196710">
    <property type="component" value="Chromosome"/>
</dbReference>
<evidence type="ECO:0000313" key="10">
    <source>
        <dbReference type="EMBL" id="QQR30303.1"/>
    </source>
</evidence>
<dbReference type="SUPFAM" id="SSF56349">
    <property type="entry name" value="DNA breaking-rejoining enzymes"/>
    <property type="match status" value="1"/>
</dbReference>
<comment type="similarity">
    <text evidence="2">Belongs to the 'phage' integrase family.</text>
</comment>
<comment type="function">
    <text evidence="1">Site-specific tyrosine recombinase, which acts by catalyzing the cutting and rejoining of the recombining DNA molecules.</text>
</comment>
<proteinExistence type="inferred from homology"/>
<dbReference type="Gene3D" id="1.10.150.130">
    <property type="match status" value="1"/>
</dbReference>
<dbReference type="GO" id="GO:0006310">
    <property type="term" value="P:DNA recombination"/>
    <property type="evidence" value="ECO:0007669"/>
    <property type="project" value="UniProtKB-KW"/>
</dbReference>
<dbReference type="EMBL" id="CP065321">
    <property type="protein sequence ID" value="QQR30303.1"/>
    <property type="molecule type" value="Genomic_DNA"/>
</dbReference>
<feature type="domain" description="Core-binding (CB)" evidence="8">
    <location>
        <begin position="66"/>
        <end position="152"/>
    </location>
</feature>
<dbReference type="GO" id="GO:0015074">
    <property type="term" value="P:DNA integration"/>
    <property type="evidence" value="ECO:0007669"/>
    <property type="project" value="UniProtKB-KW"/>
</dbReference>
<organism evidence="10 12">
    <name type="scientific">Acutalibacter muris</name>
    <dbReference type="NCBI Taxonomy" id="1796620"/>
    <lineage>
        <taxon>Bacteria</taxon>
        <taxon>Bacillati</taxon>
        <taxon>Bacillota</taxon>
        <taxon>Clostridia</taxon>
        <taxon>Eubacteriales</taxon>
        <taxon>Acutalibacteraceae</taxon>
        <taxon>Acutalibacter</taxon>
    </lineage>
</organism>
<dbReference type="InterPro" id="IPR013762">
    <property type="entry name" value="Integrase-like_cat_sf"/>
</dbReference>
<dbReference type="AlphaFoldDB" id="A0A1Z2XRE3"/>
<dbReference type="Proteomes" id="UP000596035">
    <property type="component" value="Chromosome"/>
</dbReference>
<reference evidence="9" key="1">
    <citation type="journal article" date="2017" name="Genome Announc.">
        <title>High-Quality Whole-Genome Sequences of the Oligo-Mouse-Microbiota Bacterial Community.</title>
        <authorList>
            <person name="Garzetti D."/>
            <person name="Brugiroux S."/>
            <person name="Bunk B."/>
            <person name="Pukall R."/>
            <person name="McCoy K.D."/>
            <person name="Macpherson A.J."/>
            <person name="Stecher B."/>
        </authorList>
    </citation>
    <scope>NUCLEOTIDE SEQUENCE</scope>
    <source>
        <strain evidence="9">KB18</strain>
    </source>
</reference>
<evidence type="ECO:0000256" key="4">
    <source>
        <dbReference type="ARBA" id="ARBA00023125"/>
    </source>
</evidence>
<dbReference type="PANTHER" id="PTHR30349:SF41">
    <property type="entry name" value="INTEGRASE_RECOMBINASE PROTEIN MJ0367-RELATED"/>
    <property type="match status" value="1"/>
</dbReference>
<reference evidence="10 12" key="3">
    <citation type="submission" date="2020-11" db="EMBL/GenBank/DDBJ databases">
        <title>Closed and high quality bacterial genomes of the OMM12 community.</title>
        <authorList>
            <person name="Marbouty M."/>
            <person name="Lamy-Besnier Q."/>
            <person name="Debarbieux L."/>
            <person name="Koszul R."/>
        </authorList>
    </citation>
    <scope>NUCLEOTIDE SEQUENCE [LARGE SCALE GENOMIC DNA]</scope>
    <source>
        <strain evidence="10 12">KB18</strain>
    </source>
</reference>
<evidence type="ECO:0000256" key="2">
    <source>
        <dbReference type="ARBA" id="ARBA00008857"/>
    </source>
</evidence>
<evidence type="ECO:0000256" key="5">
    <source>
        <dbReference type="ARBA" id="ARBA00023172"/>
    </source>
</evidence>
<dbReference type="Pfam" id="PF14659">
    <property type="entry name" value="Phage_int_SAM_3"/>
    <property type="match status" value="1"/>
</dbReference>
<dbReference type="InterPro" id="IPR044068">
    <property type="entry name" value="CB"/>
</dbReference>
<reference evidence="11" key="2">
    <citation type="submission" date="2017-05" db="EMBL/GenBank/DDBJ databases">
        <title>Improved OligoMM genomes.</title>
        <authorList>
            <person name="Garzetti D."/>
        </authorList>
    </citation>
    <scope>NUCLEOTIDE SEQUENCE [LARGE SCALE GENOMIC DNA]</scope>
    <source>
        <strain evidence="11">KB18</strain>
    </source>
</reference>
<feature type="domain" description="Tyr recombinase" evidence="7">
    <location>
        <begin position="186"/>
        <end position="401"/>
    </location>
</feature>
<evidence type="ECO:0000313" key="11">
    <source>
        <dbReference type="Proteomes" id="UP000196710"/>
    </source>
</evidence>
<accession>A0A1Z2XRE3</accession>
<dbReference type="InterPro" id="IPR002104">
    <property type="entry name" value="Integrase_catalytic"/>
</dbReference>
<dbReference type="PANTHER" id="PTHR30349">
    <property type="entry name" value="PHAGE INTEGRASE-RELATED"/>
    <property type="match status" value="1"/>
</dbReference>
<keyword evidence="3" id="KW-0229">DNA integration</keyword>
<dbReference type="GO" id="GO:0003677">
    <property type="term" value="F:DNA binding"/>
    <property type="evidence" value="ECO:0007669"/>
    <property type="project" value="UniProtKB-UniRule"/>
</dbReference>
<dbReference type="KEGG" id="amur:ADH66_10395"/>
<dbReference type="Pfam" id="PF00589">
    <property type="entry name" value="Phage_integrase"/>
    <property type="match status" value="1"/>
</dbReference>
<dbReference type="PROSITE" id="PS51898">
    <property type="entry name" value="TYR_RECOMBINASE"/>
    <property type="match status" value="1"/>
</dbReference>
<dbReference type="InterPro" id="IPR011010">
    <property type="entry name" value="DNA_brk_join_enz"/>
</dbReference>
<dbReference type="InterPro" id="IPR004107">
    <property type="entry name" value="Integrase_SAM-like_N"/>
</dbReference>
<keyword evidence="5" id="KW-0233">DNA recombination</keyword>
<dbReference type="InterPro" id="IPR050090">
    <property type="entry name" value="Tyrosine_recombinase_XerCD"/>
</dbReference>
<evidence type="ECO:0000256" key="6">
    <source>
        <dbReference type="PROSITE-ProRule" id="PRU01248"/>
    </source>
</evidence>
<protein>
    <submittedName>
        <fullName evidence="10">Site-specific integrase</fullName>
    </submittedName>
</protein>
<evidence type="ECO:0000256" key="3">
    <source>
        <dbReference type="ARBA" id="ARBA00022908"/>
    </source>
</evidence>
<dbReference type="PROSITE" id="PS51900">
    <property type="entry name" value="CB"/>
    <property type="match status" value="1"/>
</dbReference>
<dbReference type="Gene3D" id="1.10.443.10">
    <property type="entry name" value="Intergrase catalytic core"/>
    <property type="match status" value="1"/>
</dbReference>
<dbReference type="InterPro" id="IPR010998">
    <property type="entry name" value="Integrase_recombinase_N"/>
</dbReference>
<name>A0A1Z2XRE3_9FIRM</name>
<evidence type="ECO:0000313" key="9">
    <source>
        <dbReference type="EMBL" id="ASB41022.1"/>
    </source>
</evidence>
<sequence>MAQKKLLTNGKAFKRTDDRWGGTVWYMDEKGERKRKSFSGTTKAEVTKKMTDYVAAFNDALQESDESHKTLRESMTHWLQVFKFPSVERTTYDRCECTVEHQIFPLLGEKVVGDITAADLKELLNHWMGEGYAYTTVKKVYIVLNEYFRYLTQQEILAKSPMNSVPMIKKSNFMAAQNKEDLPTQETVTIFTPEEIEKFKAEAFSTYANSKPKYQQPAAYILMLNTGLRTGELLGLLNSDIDLEHKYLEVRQGVKEVCKRDGVNFEPGREVKVGKTKTATSKRRVPLNQAAVQAVRELRQERDFGPTAPLVSDERGDYTRPVNFRKRYYRILKAAGIEQKGLHSLRHTFGSSLVNGIRQPDGTLMALSPRQVADLLGHSTSQITEMYYVKKDTTRLQGITDEFNF</sequence>
<dbReference type="RefSeq" id="WP_066541103.1">
    <property type="nucleotide sequence ID" value="NZ_CP021422.1"/>
</dbReference>
<evidence type="ECO:0000313" key="12">
    <source>
        <dbReference type="Proteomes" id="UP000596035"/>
    </source>
</evidence>
<keyword evidence="11" id="KW-1185">Reference proteome</keyword>
<evidence type="ECO:0000259" key="7">
    <source>
        <dbReference type="PROSITE" id="PS51898"/>
    </source>
</evidence>
<dbReference type="CDD" id="cd01189">
    <property type="entry name" value="INT_ICEBs1_C_like"/>
    <property type="match status" value="1"/>
</dbReference>
<gene>
    <name evidence="9" type="ORF">ADH66_10395</name>
    <name evidence="10" type="ORF">I5Q82_00715</name>
</gene>
<evidence type="ECO:0000259" key="8">
    <source>
        <dbReference type="PROSITE" id="PS51900"/>
    </source>
</evidence>